<evidence type="ECO:0000313" key="1">
    <source>
        <dbReference type="EMBL" id="SER29234.1"/>
    </source>
</evidence>
<dbReference type="RefSeq" id="WP_089986615.1">
    <property type="nucleotide sequence ID" value="NZ_CP189820.1"/>
</dbReference>
<accession>A0A1H9MZV6</accession>
<protein>
    <submittedName>
        <fullName evidence="1">Uncharacterized protein</fullName>
    </submittedName>
</protein>
<name>A0A1H9MZV6_9BACI</name>
<dbReference type="Proteomes" id="UP000199410">
    <property type="component" value="Unassembled WGS sequence"/>
</dbReference>
<evidence type="ECO:0000313" key="2">
    <source>
        <dbReference type="Proteomes" id="UP000199410"/>
    </source>
</evidence>
<organism evidence="1 2">
    <name type="scientific">Lysinibacillus fusiformis</name>
    <dbReference type="NCBI Taxonomy" id="28031"/>
    <lineage>
        <taxon>Bacteria</taxon>
        <taxon>Bacillati</taxon>
        <taxon>Bacillota</taxon>
        <taxon>Bacilli</taxon>
        <taxon>Bacillales</taxon>
        <taxon>Bacillaceae</taxon>
        <taxon>Lysinibacillus</taxon>
    </lineage>
</organism>
<reference evidence="1 2" key="1">
    <citation type="submission" date="2016-10" db="EMBL/GenBank/DDBJ databases">
        <authorList>
            <person name="Varghese N."/>
            <person name="Submissions S."/>
        </authorList>
    </citation>
    <scope>NUCLEOTIDE SEQUENCE [LARGE SCALE GENOMIC DNA]</scope>
    <source>
        <strain evidence="1 2">TC-13</strain>
    </source>
</reference>
<dbReference type="AlphaFoldDB" id="A0A1H9MZV6"/>
<sequence>MKIQLPHTIIELNLELPIEERVLYIQSILENERIVYGGEEISLEIYLHITSQAHHTIVLLDMLGYYMTKGYFTREELLLEEESLKYIKEAKRRNKRRRELAKLLKNQSTPHQLQDNYVLSHYKQKEIKKGSHRHNTFSNTSYFEALTLGIEELDEESTQ</sequence>
<dbReference type="EMBL" id="FOEL01000013">
    <property type="protein sequence ID" value="SER29234.1"/>
    <property type="molecule type" value="Genomic_DNA"/>
</dbReference>
<proteinExistence type="predicted"/>
<gene>
    <name evidence="1" type="ORF">SAMN02787113_03444</name>
</gene>
<comment type="caution">
    <text evidence="1">The sequence shown here is derived from an EMBL/GenBank/DDBJ whole genome shotgun (WGS) entry which is preliminary data.</text>
</comment>